<evidence type="ECO:0000256" key="1">
    <source>
        <dbReference type="ARBA" id="ARBA00005882"/>
    </source>
</evidence>
<keyword evidence="6 9" id="KW-0249">Electron transport</keyword>
<dbReference type="Gene3D" id="3.30.160.190">
    <property type="entry name" value="atu1810 like domain"/>
    <property type="match status" value="1"/>
</dbReference>
<name>A0A6B2LP32_9EUKA</name>
<dbReference type="GO" id="GO:0005743">
    <property type="term" value="C:mitochondrial inner membrane"/>
    <property type="evidence" value="ECO:0007669"/>
    <property type="project" value="UniProtKB-SubCell"/>
</dbReference>
<dbReference type="InterPro" id="IPR006885">
    <property type="entry name" value="NADH_UbQ_FeS_4_mit-like"/>
</dbReference>
<evidence type="ECO:0000256" key="8">
    <source>
        <dbReference type="ARBA" id="ARBA00023136"/>
    </source>
</evidence>
<accession>A0A6B2LP32</accession>
<keyword evidence="3 9" id="KW-0679">Respiratory chain</keyword>
<evidence type="ECO:0000256" key="7">
    <source>
        <dbReference type="ARBA" id="ARBA00023128"/>
    </source>
</evidence>
<reference evidence="11" key="1">
    <citation type="journal article" date="2020" name="J. Eukaryot. Microbiol.">
        <title>De novo Sequencing, Assembly and Annotation of the Transcriptome for the Free-Living Testate Amoeba Arcella intermedia.</title>
        <authorList>
            <person name="Ribeiro G.M."/>
            <person name="Porfirio-Sousa A.L."/>
            <person name="Maurer-Alcala X.X."/>
            <person name="Katz L.A."/>
            <person name="Lahr D.J.G."/>
        </authorList>
    </citation>
    <scope>NUCLEOTIDE SEQUENCE</scope>
</reference>
<dbReference type="InterPro" id="IPR038532">
    <property type="entry name" value="NDUFS4-like_sf"/>
</dbReference>
<dbReference type="Pfam" id="PF04800">
    <property type="entry name" value="NDUS4"/>
    <property type="match status" value="1"/>
</dbReference>
<evidence type="ECO:0000256" key="6">
    <source>
        <dbReference type="ARBA" id="ARBA00022982"/>
    </source>
</evidence>
<keyword evidence="2 9" id="KW-0813">Transport</keyword>
<evidence type="ECO:0000256" key="3">
    <source>
        <dbReference type="ARBA" id="ARBA00022660"/>
    </source>
</evidence>
<evidence type="ECO:0000313" key="11">
    <source>
        <dbReference type="EMBL" id="NDV38471.1"/>
    </source>
</evidence>
<dbReference type="GO" id="GO:0022900">
    <property type="term" value="P:electron transport chain"/>
    <property type="evidence" value="ECO:0007669"/>
    <property type="project" value="InterPro"/>
</dbReference>
<evidence type="ECO:0000256" key="2">
    <source>
        <dbReference type="ARBA" id="ARBA00022448"/>
    </source>
</evidence>
<dbReference type="AlphaFoldDB" id="A0A6B2LP32"/>
<evidence type="ECO:0000256" key="10">
    <source>
        <dbReference type="SAM" id="MobiDB-lite"/>
    </source>
</evidence>
<evidence type="ECO:0000256" key="5">
    <source>
        <dbReference type="ARBA" id="ARBA00022946"/>
    </source>
</evidence>
<sequence length="143" mass="16631">MTPEEMQRLRSTVSQLVDHSKEDRKVMEEYLGVPVNHLARKVKIFKPEKSAAQHGYSAAQSWVLQFNPGDKWTNPLMGWTSSRDPLEYLNLKFPTKEAAIAFSQEQGFEVEVEEEEHTLRKNERSYGNKFKHIPQSPKHISDF</sequence>
<feature type="region of interest" description="Disordered" evidence="10">
    <location>
        <begin position="120"/>
        <end position="143"/>
    </location>
</feature>
<keyword evidence="5 9" id="KW-0809">Transit peptide</keyword>
<comment type="function">
    <text evidence="9">Accessory subunit of the mitochondrial membrane respiratory chain NADH dehydrogenase (Complex I), that is believed not to be involved in catalysis. Complex I functions in the transfer of electrons from NADH to the respiratory chain. The immediate electron acceptor for the enzyme is believed to be ubiquinone.</text>
</comment>
<keyword evidence="8 9" id="KW-0472">Membrane</keyword>
<proteinExistence type="inferred from homology"/>
<evidence type="ECO:0000256" key="9">
    <source>
        <dbReference type="RuleBase" id="RU367010"/>
    </source>
</evidence>
<comment type="subcellular location">
    <subcellularLocation>
        <location evidence="9">Mitochondrion inner membrane</location>
        <topology evidence="9">Peripheral membrane protein</topology>
        <orientation evidence="9">Matrix side</orientation>
    </subcellularLocation>
</comment>
<evidence type="ECO:0000256" key="4">
    <source>
        <dbReference type="ARBA" id="ARBA00022792"/>
    </source>
</evidence>
<comment type="similarity">
    <text evidence="1 9">Belongs to the complex I NDUFS4 subunit family.</text>
</comment>
<dbReference type="PANTHER" id="PTHR12219:SF8">
    <property type="entry name" value="NADH DEHYDROGENASE [UBIQUINONE] IRON-SULFUR PROTEIN 4, MITOCHONDRIAL"/>
    <property type="match status" value="1"/>
</dbReference>
<dbReference type="EMBL" id="GIBP01009502">
    <property type="protein sequence ID" value="NDV38471.1"/>
    <property type="molecule type" value="Transcribed_RNA"/>
</dbReference>
<keyword evidence="4 9" id="KW-0999">Mitochondrion inner membrane</keyword>
<dbReference type="PANTHER" id="PTHR12219">
    <property type="entry name" value="NADH-UBIQUINONE OXIDOREDUCTASE"/>
    <property type="match status" value="1"/>
</dbReference>
<keyword evidence="7 9" id="KW-0496">Mitochondrion</keyword>
<organism evidence="11">
    <name type="scientific">Arcella intermedia</name>
    <dbReference type="NCBI Taxonomy" id="1963864"/>
    <lineage>
        <taxon>Eukaryota</taxon>
        <taxon>Amoebozoa</taxon>
        <taxon>Tubulinea</taxon>
        <taxon>Elardia</taxon>
        <taxon>Arcellinida</taxon>
        <taxon>Sphaerothecina</taxon>
        <taxon>Arcellidae</taxon>
        <taxon>Arcella</taxon>
    </lineage>
</organism>
<protein>
    <recommendedName>
        <fullName evidence="9">NADH dehydrogenase [ubiquinone] iron-sulfur protein 4, mitochondrial</fullName>
    </recommendedName>
</protein>